<keyword evidence="12 17" id="KW-0472">Membrane</keyword>
<dbReference type="InterPro" id="IPR048254">
    <property type="entry name" value="CDP_ALCOHOL_P_TRANSF_CS"/>
</dbReference>
<evidence type="ECO:0000256" key="12">
    <source>
        <dbReference type="ARBA" id="ARBA00023136"/>
    </source>
</evidence>
<evidence type="ECO:0000256" key="4">
    <source>
        <dbReference type="ARBA" id="ARBA00010441"/>
    </source>
</evidence>
<dbReference type="PATRIC" id="fig|1191523.3.peg.2845"/>
<reference evidence="18 19" key="1">
    <citation type="journal article" date="2013" name="PLoS ONE">
        <title>Genomic analysis of Melioribacter roseus, facultatively anaerobic organotrophic bacterium representing a novel deep lineage within Bacteriodetes/Chlorobi group.</title>
        <authorList>
            <person name="Kadnikov V.V."/>
            <person name="Mardanov A.V."/>
            <person name="Podosokorskaya O.A."/>
            <person name="Gavrilov S.N."/>
            <person name="Kublanov I.V."/>
            <person name="Beletsky A.V."/>
            <person name="Bonch-Osmolovskaya E.A."/>
            <person name="Ravin N.V."/>
        </authorList>
    </citation>
    <scope>NUCLEOTIDE SEQUENCE [LARGE SCALE GENOMIC DNA]</scope>
    <source>
        <strain evidence="19">JCM 17771 / P3M-2</strain>
    </source>
</reference>
<dbReference type="HOGENOM" id="CLU_049944_3_0_10"/>
<dbReference type="STRING" id="1191523.MROS_2708"/>
<evidence type="ECO:0000256" key="13">
    <source>
        <dbReference type="ARBA" id="ARBA00023209"/>
    </source>
</evidence>
<dbReference type="EMBL" id="CP003557">
    <property type="protein sequence ID" value="AFN75938.1"/>
    <property type="molecule type" value="Genomic_DNA"/>
</dbReference>
<evidence type="ECO:0000256" key="17">
    <source>
        <dbReference type="SAM" id="Phobius"/>
    </source>
</evidence>
<evidence type="ECO:0000256" key="11">
    <source>
        <dbReference type="ARBA" id="ARBA00023098"/>
    </source>
</evidence>
<dbReference type="InterPro" id="IPR004533">
    <property type="entry name" value="CDP-diaglyc--ser_O-PTrfase"/>
</dbReference>
<dbReference type="NCBIfam" id="TIGR00473">
    <property type="entry name" value="pssA"/>
    <property type="match status" value="1"/>
</dbReference>
<dbReference type="GO" id="GO:0016020">
    <property type="term" value="C:membrane"/>
    <property type="evidence" value="ECO:0007669"/>
    <property type="project" value="UniProtKB-SubCell"/>
</dbReference>
<name>I7A428_MELRP</name>
<accession>I7A428</accession>
<dbReference type="eggNOG" id="COG1183">
    <property type="taxonomic scope" value="Bacteria"/>
</dbReference>
<feature type="transmembrane region" description="Helical" evidence="17">
    <location>
        <begin position="187"/>
        <end position="205"/>
    </location>
</feature>
<keyword evidence="10 17" id="KW-1133">Transmembrane helix</keyword>
<evidence type="ECO:0000256" key="8">
    <source>
        <dbReference type="ARBA" id="ARBA00022679"/>
    </source>
</evidence>
<evidence type="ECO:0000256" key="2">
    <source>
        <dbReference type="ARBA" id="ARBA00004141"/>
    </source>
</evidence>
<dbReference type="Pfam" id="PF01066">
    <property type="entry name" value="CDP-OH_P_transf"/>
    <property type="match status" value="1"/>
</dbReference>
<dbReference type="KEGG" id="mro:MROS_2708"/>
<evidence type="ECO:0000256" key="7">
    <source>
        <dbReference type="ARBA" id="ARBA00022516"/>
    </source>
</evidence>
<dbReference type="GO" id="GO:0003882">
    <property type="term" value="F:CDP-diacylglycerol-serine O-phosphatidyltransferase activity"/>
    <property type="evidence" value="ECO:0007669"/>
    <property type="project" value="UniProtKB-EC"/>
</dbReference>
<evidence type="ECO:0000256" key="14">
    <source>
        <dbReference type="ARBA" id="ARBA00023264"/>
    </source>
</evidence>
<feature type="transmembrane region" description="Helical" evidence="17">
    <location>
        <begin position="93"/>
        <end position="114"/>
    </location>
</feature>
<keyword evidence="14" id="KW-1208">Phospholipid metabolism</keyword>
<sequence length="238" mass="26546">MTNSKSFVANFVTSLNLFCGFLAIVYTSHGNYKLAAIFIIMAAIFDTLDGIIARLLSASSRFGVELDSLSDVVSFGAAPSFLIYKAYTYQFGLPGIIIGSLILIFGAFRLARFNIMVEDLNTKGDFTGLPIPLSALTISTLVFSYSTSSGLNEPFDIFIIPLILLLSFLMVSKVRYNALPKLKNKKIKEKIILFVTLIIALFLAFATNGRILFFIFLSIVLFGIFRHLYFSFFQKIRL</sequence>
<keyword evidence="13" id="KW-0594">Phospholipid biosynthesis</keyword>
<feature type="transmembrane region" description="Helical" evidence="17">
    <location>
        <begin position="7"/>
        <end position="28"/>
    </location>
</feature>
<evidence type="ECO:0000256" key="3">
    <source>
        <dbReference type="ARBA" id="ARBA00004308"/>
    </source>
</evidence>
<evidence type="ECO:0000256" key="16">
    <source>
        <dbReference type="RuleBase" id="RU003750"/>
    </source>
</evidence>
<organism evidence="18 19">
    <name type="scientific">Melioribacter roseus (strain DSM 23840 / JCM 17771 / VKM B-2668 / P3M-2)</name>
    <dbReference type="NCBI Taxonomy" id="1191523"/>
    <lineage>
        <taxon>Bacteria</taxon>
        <taxon>Pseudomonadati</taxon>
        <taxon>Ignavibacteriota</taxon>
        <taxon>Ignavibacteria</taxon>
        <taxon>Ignavibacteriales</taxon>
        <taxon>Melioribacteraceae</taxon>
        <taxon>Melioribacter</taxon>
    </lineage>
</organism>
<keyword evidence="11" id="KW-0443">Lipid metabolism</keyword>
<dbReference type="GO" id="GO:0012505">
    <property type="term" value="C:endomembrane system"/>
    <property type="evidence" value="ECO:0007669"/>
    <property type="project" value="UniProtKB-SubCell"/>
</dbReference>
<dbReference type="EC" id="2.7.8.8" evidence="5"/>
<dbReference type="PROSITE" id="PS00379">
    <property type="entry name" value="CDP_ALCOHOL_P_TRANSF"/>
    <property type="match status" value="1"/>
</dbReference>
<dbReference type="RefSeq" id="WP_014857368.1">
    <property type="nucleotide sequence ID" value="NC_018178.1"/>
</dbReference>
<feature type="transmembrane region" description="Helical" evidence="17">
    <location>
        <begin position="211"/>
        <end position="229"/>
    </location>
</feature>
<protein>
    <recommendedName>
        <fullName evidence="6">CDP-diacylglycerol--serine O-phosphatidyltransferase</fullName>
        <ecNumber evidence="5">2.7.8.8</ecNumber>
    </recommendedName>
    <alternativeName>
        <fullName evidence="15">Phosphatidylserine synthase</fullName>
    </alternativeName>
</protein>
<dbReference type="Gene3D" id="1.20.120.1760">
    <property type="match status" value="1"/>
</dbReference>
<dbReference type="OrthoDB" id="9777147at2"/>
<evidence type="ECO:0000256" key="10">
    <source>
        <dbReference type="ARBA" id="ARBA00022989"/>
    </source>
</evidence>
<evidence type="ECO:0000256" key="5">
    <source>
        <dbReference type="ARBA" id="ARBA00013174"/>
    </source>
</evidence>
<keyword evidence="8 16" id="KW-0808">Transferase</keyword>
<evidence type="ECO:0000256" key="9">
    <source>
        <dbReference type="ARBA" id="ARBA00022692"/>
    </source>
</evidence>
<evidence type="ECO:0000256" key="1">
    <source>
        <dbReference type="ARBA" id="ARBA00000287"/>
    </source>
</evidence>
<dbReference type="Proteomes" id="UP000009011">
    <property type="component" value="Chromosome"/>
</dbReference>
<dbReference type="InterPro" id="IPR000462">
    <property type="entry name" value="CDP-OH_P_trans"/>
</dbReference>
<keyword evidence="7" id="KW-0444">Lipid biosynthesis</keyword>
<dbReference type="GO" id="GO:0008654">
    <property type="term" value="P:phospholipid biosynthetic process"/>
    <property type="evidence" value="ECO:0007669"/>
    <property type="project" value="UniProtKB-KW"/>
</dbReference>
<comment type="similarity">
    <text evidence="4 16">Belongs to the CDP-alcohol phosphatidyltransferase class-I family.</text>
</comment>
<feature type="transmembrane region" description="Helical" evidence="17">
    <location>
        <begin position="34"/>
        <end position="56"/>
    </location>
</feature>
<gene>
    <name evidence="18" type="ordered locus">MROS_2708</name>
</gene>
<dbReference type="AlphaFoldDB" id="I7A428"/>
<evidence type="ECO:0000313" key="19">
    <source>
        <dbReference type="Proteomes" id="UP000009011"/>
    </source>
</evidence>
<dbReference type="InterPro" id="IPR043130">
    <property type="entry name" value="CDP-OH_PTrfase_TM_dom"/>
</dbReference>
<evidence type="ECO:0000313" key="18">
    <source>
        <dbReference type="EMBL" id="AFN75938.1"/>
    </source>
</evidence>
<keyword evidence="19" id="KW-1185">Reference proteome</keyword>
<comment type="subcellular location">
    <subcellularLocation>
        <location evidence="3">Endomembrane system</location>
    </subcellularLocation>
    <subcellularLocation>
        <location evidence="2">Membrane</location>
        <topology evidence="2">Multi-pass membrane protein</topology>
    </subcellularLocation>
</comment>
<evidence type="ECO:0000256" key="15">
    <source>
        <dbReference type="ARBA" id="ARBA00032361"/>
    </source>
</evidence>
<feature type="transmembrane region" description="Helical" evidence="17">
    <location>
        <begin position="157"/>
        <end position="175"/>
    </location>
</feature>
<evidence type="ECO:0000256" key="6">
    <source>
        <dbReference type="ARBA" id="ARBA00017171"/>
    </source>
</evidence>
<keyword evidence="9 17" id="KW-0812">Transmembrane</keyword>
<comment type="catalytic activity">
    <reaction evidence="1">
        <text>a CDP-1,2-diacyl-sn-glycerol + L-serine = a 1,2-diacyl-sn-glycero-3-phospho-L-serine + CMP + H(+)</text>
        <dbReference type="Rhea" id="RHEA:16913"/>
        <dbReference type="ChEBI" id="CHEBI:15378"/>
        <dbReference type="ChEBI" id="CHEBI:33384"/>
        <dbReference type="ChEBI" id="CHEBI:57262"/>
        <dbReference type="ChEBI" id="CHEBI:58332"/>
        <dbReference type="ChEBI" id="CHEBI:60377"/>
        <dbReference type="EC" id="2.7.8.8"/>
    </reaction>
</comment>
<proteinExistence type="inferred from homology"/>